<protein>
    <recommendedName>
        <fullName evidence="4">sn-glycerol-3-phosphate-binding periplasmic protein UgpB</fullName>
    </recommendedName>
</protein>
<evidence type="ECO:0000256" key="2">
    <source>
        <dbReference type="ARBA" id="ARBA00008520"/>
    </source>
</evidence>
<dbReference type="InterPro" id="IPR050490">
    <property type="entry name" value="Bact_solute-bd_prot1"/>
</dbReference>
<dbReference type="AlphaFoldDB" id="A0A327L0T8"/>
<dbReference type="Proteomes" id="UP000249130">
    <property type="component" value="Unassembled WGS sequence"/>
</dbReference>
<keyword evidence="7" id="KW-0574">Periplasm</keyword>
<evidence type="ECO:0000256" key="4">
    <source>
        <dbReference type="ARBA" id="ARBA00017470"/>
    </source>
</evidence>
<dbReference type="Gene3D" id="3.40.190.10">
    <property type="entry name" value="Periplasmic binding protein-like II"/>
    <property type="match status" value="2"/>
</dbReference>
<comment type="caution">
    <text evidence="10">The sequence shown here is derived from an EMBL/GenBank/DDBJ whole genome shotgun (WGS) entry which is preliminary data.</text>
</comment>
<keyword evidence="6" id="KW-0732">Signal</keyword>
<proteinExistence type="inferred from homology"/>
<evidence type="ECO:0000256" key="8">
    <source>
        <dbReference type="ARBA" id="ARBA00034473"/>
    </source>
</evidence>
<evidence type="ECO:0000256" key="5">
    <source>
        <dbReference type="ARBA" id="ARBA00022448"/>
    </source>
</evidence>
<evidence type="ECO:0000256" key="3">
    <source>
        <dbReference type="ARBA" id="ARBA00011557"/>
    </source>
</evidence>
<keyword evidence="5" id="KW-0813">Transport</keyword>
<dbReference type="CDD" id="cd14748">
    <property type="entry name" value="PBP2_UgpB"/>
    <property type="match status" value="1"/>
</dbReference>
<evidence type="ECO:0000313" key="10">
    <source>
        <dbReference type="EMBL" id="RAI43483.1"/>
    </source>
</evidence>
<dbReference type="InterPro" id="IPR006311">
    <property type="entry name" value="TAT_signal"/>
</dbReference>
<dbReference type="InterPro" id="IPR006059">
    <property type="entry name" value="SBP"/>
</dbReference>
<sequence>MSLPSLCGIPEADARRRGPSPAGGTSRRAVLSGLAAAAVAAPSRGSAAPETPAEIHLWHAMAGELGRQIERIVAGFNAEQGTWRVVPVFKGSYTETVTAAIFAVRTKSHPAIVQVNEIGTATMMAAKGAIYPLHELMRAAGEPLDATGVLPPVAGFYSDTEGNLLSYPFNASTPILYFNRALFRAAGLDDRTPPRTWPEVAEAARRLRQAGVPCGFSTHWPSWVNVENFSAFHDVPIATRANGLQGPEAELTLNNPVLVRHVAALAEWQRSGLFTYGGRGTAAEPLLYSGECGLFLGSSGFAADIRAKAKFDVGYGMLPYWPDVPGAPQNTMIGGASLWVLRGRPEAEYRGAAKFFAYLARPEVQARWHQATGYLPITMAAYEHSRAQGFYDRNPGAAIAIEEVTLKPPTDNSRGLRLGSFILVRDVIEEELELAFAGKKTAQAALDTAVRRGNELLRQFQRASR</sequence>
<feature type="region of interest" description="Disordered" evidence="9">
    <location>
        <begin position="1"/>
        <end position="26"/>
    </location>
</feature>
<evidence type="ECO:0000256" key="7">
    <source>
        <dbReference type="ARBA" id="ARBA00022764"/>
    </source>
</evidence>
<dbReference type="SUPFAM" id="SSF53850">
    <property type="entry name" value="Periplasmic binding protein-like II"/>
    <property type="match status" value="1"/>
</dbReference>
<keyword evidence="11" id="KW-1185">Reference proteome</keyword>
<dbReference type="Pfam" id="PF13416">
    <property type="entry name" value="SBP_bac_8"/>
    <property type="match status" value="1"/>
</dbReference>
<dbReference type="OrthoDB" id="9762335at2"/>
<comment type="subcellular location">
    <subcellularLocation>
        <location evidence="1">Periplasm</location>
    </subcellularLocation>
</comment>
<dbReference type="PANTHER" id="PTHR43649:SF31">
    <property type="entry name" value="SN-GLYCEROL-3-PHOSPHATE-BINDING PERIPLASMIC PROTEIN UGPB"/>
    <property type="match status" value="1"/>
</dbReference>
<dbReference type="PROSITE" id="PS51318">
    <property type="entry name" value="TAT"/>
    <property type="match status" value="1"/>
</dbReference>
<dbReference type="EMBL" id="NPEX01000086">
    <property type="protein sequence ID" value="RAI43483.1"/>
    <property type="molecule type" value="Genomic_DNA"/>
</dbReference>
<organism evidence="10 11">
    <name type="scientific">Rhodoplanes roseus</name>
    <dbReference type="NCBI Taxonomy" id="29409"/>
    <lineage>
        <taxon>Bacteria</taxon>
        <taxon>Pseudomonadati</taxon>
        <taxon>Pseudomonadota</taxon>
        <taxon>Alphaproteobacteria</taxon>
        <taxon>Hyphomicrobiales</taxon>
        <taxon>Nitrobacteraceae</taxon>
        <taxon>Rhodoplanes</taxon>
    </lineage>
</organism>
<evidence type="ECO:0000256" key="1">
    <source>
        <dbReference type="ARBA" id="ARBA00004418"/>
    </source>
</evidence>
<evidence type="ECO:0000256" key="6">
    <source>
        <dbReference type="ARBA" id="ARBA00022729"/>
    </source>
</evidence>
<evidence type="ECO:0000313" key="11">
    <source>
        <dbReference type="Proteomes" id="UP000249130"/>
    </source>
</evidence>
<evidence type="ECO:0000256" key="9">
    <source>
        <dbReference type="SAM" id="MobiDB-lite"/>
    </source>
</evidence>
<name>A0A327L0T8_9BRAD</name>
<comment type="subunit">
    <text evidence="3">The complex is composed of two ATP-binding proteins (UgpC), two transmembrane proteins (UgpA and UgpE) and a solute-binding protein (UgpB).</text>
</comment>
<gene>
    <name evidence="10" type="ORF">CH341_14065</name>
</gene>
<comment type="similarity">
    <text evidence="2">Belongs to the bacterial solute-binding protein 1 family.</text>
</comment>
<comment type="function">
    <text evidence="8">Part of the ABC transporter complex UgpBAEC involved in sn-glycerol-3-phosphate (G3P) import. Binds G3P.</text>
</comment>
<accession>A0A327L0T8</accession>
<reference evidence="10 11" key="1">
    <citation type="submission" date="2017-07" db="EMBL/GenBank/DDBJ databases">
        <title>Draft Genome Sequences of Select Purple Nonsulfur Bacteria.</title>
        <authorList>
            <person name="Lasarre B."/>
            <person name="Mckinlay J.B."/>
        </authorList>
    </citation>
    <scope>NUCLEOTIDE SEQUENCE [LARGE SCALE GENOMIC DNA]</scope>
    <source>
        <strain evidence="10 11">DSM 5909</strain>
    </source>
</reference>
<dbReference type="PANTHER" id="PTHR43649">
    <property type="entry name" value="ARABINOSE-BINDING PROTEIN-RELATED"/>
    <property type="match status" value="1"/>
</dbReference>
<dbReference type="NCBIfam" id="NF008211">
    <property type="entry name" value="PRK10974.1"/>
    <property type="match status" value="1"/>
</dbReference>
<dbReference type="GO" id="GO:0042597">
    <property type="term" value="C:periplasmic space"/>
    <property type="evidence" value="ECO:0007669"/>
    <property type="project" value="UniProtKB-SubCell"/>
</dbReference>